<dbReference type="InterPro" id="IPR043128">
    <property type="entry name" value="Rev_trsase/Diguanyl_cyclase"/>
</dbReference>
<gene>
    <name evidence="5" type="ORF">ACFOEE_14810</name>
</gene>
<evidence type="ECO:0000259" key="4">
    <source>
        <dbReference type="PROSITE" id="PS50887"/>
    </source>
</evidence>
<keyword evidence="5" id="KW-0548">Nucleotidyltransferase</keyword>
<dbReference type="PANTHER" id="PTHR45138">
    <property type="entry name" value="REGULATORY COMPONENTS OF SENSORY TRANSDUCTION SYSTEM"/>
    <property type="match status" value="1"/>
</dbReference>
<dbReference type="PANTHER" id="PTHR45138:SF9">
    <property type="entry name" value="DIGUANYLATE CYCLASE DGCM-RELATED"/>
    <property type="match status" value="1"/>
</dbReference>
<dbReference type="EC" id="2.7.7.65" evidence="1"/>
<dbReference type="RefSeq" id="WP_377125850.1">
    <property type="nucleotide sequence ID" value="NZ_JBHRSD010000028.1"/>
</dbReference>
<sequence>MSEPLSQLEKKLTQAIAARMSLEDARKQQVDVLTQFAARLSVGCKGLDVSLDNLLAKFRSSLAKGVDFETLLPLIEQITAAIKLQEVAVVNAERELTSNIIDAGRQLQKTRGMPDDARRKLRFLLDSEVESVTTIRGFIPVINKLVEIYHQALQAKLTLADDLADAKQQQPEIAKELLALANELLFDEDVADEIKAVKHGLTETAHTDTLLDASVSIIRIVVKSIARERQTAQSFLVSLNQTLDELNQSIVSTNAQSKNINQALCSLNQQIENKIKNLNLATQSATSIVELKALVDEELQSLSKDLVARERLEQEEKAALIASFEYINDRVSQLESKVNSYKKRLTEQRFRSLLDGLTKLPNRSAFDDKYNHEFQQFNLNKAAVTLVVVDVDHFKSINDKYGHSAGDKTLQVIARALKKSIRKTDFIARYGGEEFVILMPGMPIKDASGPLEKLRKTIKSIPFKFKDEEVVITISLGATQFKEGDTPLSAFDRADDALYEAKNSGRDRLCLRE</sequence>
<evidence type="ECO:0000256" key="3">
    <source>
        <dbReference type="SAM" id="Coils"/>
    </source>
</evidence>
<dbReference type="Proteomes" id="UP001595453">
    <property type="component" value="Unassembled WGS sequence"/>
</dbReference>
<comment type="caution">
    <text evidence="5">The sequence shown here is derived from an EMBL/GenBank/DDBJ whole genome shotgun (WGS) entry which is preliminary data.</text>
</comment>
<reference evidence="6" key="1">
    <citation type="journal article" date="2019" name="Int. J. Syst. Evol. Microbiol.">
        <title>The Global Catalogue of Microorganisms (GCM) 10K type strain sequencing project: providing services to taxonomists for standard genome sequencing and annotation.</title>
        <authorList>
            <consortium name="The Broad Institute Genomics Platform"/>
            <consortium name="The Broad Institute Genome Sequencing Center for Infectious Disease"/>
            <person name="Wu L."/>
            <person name="Ma J."/>
        </authorList>
    </citation>
    <scope>NUCLEOTIDE SEQUENCE [LARGE SCALE GENOMIC DNA]</scope>
    <source>
        <strain evidence="6">KCTC 42730</strain>
    </source>
</reference>
<dbReference type="InterPro" id="IPR029787">
    <property type="entry name" value="Nucleotide_cyclase"/>
</dbReference>
<organism evidence="5 6">
    <name type="scientific">Pseudoalteromonas fenneropenaei</name>
    <dbReference type="NCBI Taxonomy" id="1737459"/>
    <lineage>
        <taxon>Bacteria</taxon>
        <taxon>Pseudomonadati</taxon>
        <taxon>Pseudomonadota</taxon>
        <taxon>Gammaproteobacteria</taxon>
        <taxon>Alteromonadales</taxon>
        <taxon>Pseudoalteromonadaceae</taxon>
        <taxon>Pseudoalteromonas</taxon>
    </lineage>
</organism>
<accession>A0ABV7CM99</accession>
<keyword evidence="3" id="KW-0175">Coiled coil</keyword>
<dbReference type="Pfam" id="PF00990">
    <property type="entry name" value="GGDEF"/>
    <property type="match status" value="1"/>
</dbReference>
<name>A0ABV7CM99_9GAMM</name>
<dbReference type="InterPro" id="IPR050469">
    <property type="entry name" value="Diguanylate_Cyclase"/>
</dbReference>
<dbReference type="GO" id="GO:0052621">
    <property type="term" value="F:diguanylate cyclase activity"/>
    <property type="evidence" value="ECO:0007669"/>
    <property type="project" value="UniProtKB-EC"/>
</dbReference>
<protein>
    <recommendedName>
        <fullName evidence="1">diguanylate cyclase</fullName>
        <ecNumber evidence="1">2.7.7.65</ecNumber>
    </recommendedName>
</protein>
<evidence type="ECO:0000313" key="6">
    <source>
        <dbReference type="Proteomes" id="UP001595453"/>
    </source>
</evidence>
<dbReference type="EMBL" id="JBHRSD010000028">
    <property type="protein sequence ID" value="MFC3033790.1"/>
    <property type="molecule type" value="Genomic_DNA"/>
</dbReference>
<evidence type="ECO:0000313" key="5">
    <source>
        <dbReference type="EMBL" id="MFC3033790.1"/>
    </source>
</evidence>
<evidence type="ECO:0000256" key="2">
    <source>
        <dbReference type="ARBA" id="ARBA00034247"/>
    </source>
</evidence>
<dbReference type="NCBIfam" id="TIGR00254">
    <property type="entry name" value="GGDEF"/>
    <property type="match status" value="1"/>
</dbReference>
<dbReference type="InterPro" id="IPR000160">
    <property type="entry name" value="GGDEF_dom"/>
</dbReference>
<dbReference type="CDD" id="cd01949">
    <property type="entry name" value="GGDEF"/>
    <property type="match status" value="1"/>
</dbReference>
<keyword evidence="5" id="KW-0808">Transferase</keyword>
<feature type="coiled-coil region" evidence="3">
    <location>
        <begin position="236"/>
        <end position="281"/>
    </location>
</feature>
<dbReference type="SUPFAM" id="SSF55073">
    <property type="entry name" value="Nucleotide cyclase"/>
    <property type="match status" value="1"/>
</dbReference>
<proteinExistence type="predicted"/>
<dbReference type="PROSITE" id="PS50887">
    <property type="entry name" value="GGDEF"/>
    <property type="match status" value="1"/>
</dbReference>
<keyword evidence="6" id="KW-1185">Reference proteome</keyword>
<dbReference type="SMART" id="SM00267">
    <property type="entry name" value="GGDEF"/>
    <property type="match status" value="1"/>
</dbReference>
<evidence type="ECO:0000256" key="1">
    <source>
        <dbReference type="ARBA" id="ARBA00012528"/>
    </source>
</evidence>
<dbReference type="Pfam" id="PF20975">
    <property type="entry name" value="DGCcoil"/>
    <property type="match status" value="1"/>
</dbReference>
<dbReference type="Gene3D" id="3.30.70.270">
    <property type="match status" value="1"/>
</dbReference>
<dbReference type="InterPro" id="IPR048516">
    <property type="entry name" value="DGCcoil"/>
</dbReference>
<feature type="domain" description="GGDEF" evidence="4">
    <location>
        <begin position="382"/>
        <end position="513"/>
    </location>
</feature>
<comment type="catalytic activity">
    <reaction evidence="2">
        <text>2 GTP = 3',3'-c-di-GMP + 2 diphosphate</text>
        <dbReference type="Rhea" id="RHEA:24898"/>
        <dbReference type="ChEBI" id="CHEBI:33019"/>
        <dbReference type="ChEBI" id="CHEBI:37565"/>
        <dbReference type="ChEBI" id="CHEBI:58805"/>
        <dbReference type="EC" id="2.7.7.65"/>
    </reaction>
</comment>